<dbReference type="RefSeq" id="WP_164695388.1">
    <property type="nucleotide sequence ID" value="NZ_JAAIKB010000006.1"/>
</dbReference>
<protein>
    <submittedName>
        <fullName evidence="1">Uncharacterized protein</fullName>
    </submittedName>
</protein>
<reference evidence="1 2" key="2">
    <citation type="submission" date="2020-03" db="EMBL/GenBank/DDBJ databases">
        <title>Roseomonas stagni sp. nov., isolated from pond water in Japan.</title>
        <authorList>
            <person name="Furuhata K."/>
            <person name="Miyamoto H."/>
            <person name="Goto K."/>
        </authorList>
    </citation>
    <scope>NUCLEOTIDE SEQUENCE [LARGE SCALE GENOMIC DNA]</scope>
    <source>
        <strain evidence="1 2">PeD5</strain>
    </source>
</reference>
<keyword evidence="2" id="KW-1185">Reference proteome</keyword>
<gene>
    <name evidence="1" type="ORF">G3576_15745</name>
</gene>
<sequence>MSATLSADTATDSIFTWTFTANSGDSWGGTLVDDSTRYDVGSVLNTAFGRYTIVAEVVQATDMSPFGQDEGWIAVAWYRDSSGVFLVTRNGQGAAAGIAGLGSETDAAWNGSAWDSFGSGGADQADPGEVADSLFTWTFTADSGDIMQGTLLADTRDWNVGDTFRTAHGTYRIDTESPYGRDLGSAGVEGTITIVSYTDFHADIQFTLETGSTGPAGYGGFGTEWDRAWNGTAWVPVGQGGALQADRQPDRVFAWRFTADNGDQWVGTTVGHSTAYSVGDTIDTDHGQYLIMREVDYAGPVQAQGAVWVFGYYDASADTWLGTYKFNVTGQASGTRGLGSEVDTAWDGDEWDDFGLGGALLASVERSLAYAWRFTATNGDQWVGTTIADESEYGIGDTLAGAGGTYLIMRQGGL</sequence>
<accession>A0A6M1LMP7</accession>
<proteinExistence type="predicted"/>
<reference evidence="1 2" key="1">
    <citation type="submission" date="2020-02" db="EMBL/GenBank/DDBJ databases">
        <authorList>
            <person name="Kim H.M."/>
            <person name="Jeon C.O."/>
        </authorList>
    </citation>
    <scope>NUCLEOTIDE SEQUENCE [LARGE SCALE GENOMIC DNA]</scope>
    <source>
        <strain evidence="1 2">PeD5</strain>
    </source>
</reference>
<comment type="caution">
    <text evidence="1">The sequence shown here is derived from an EMBL/GenBank/DDBJ whole genome shotgun (WGS) entry which is preliminary data.</text>
</comment>
<evidence type="ECO:0000313" key="2">
    <source>
        <dbReference type="Proteomes" id="UP000475385"/>
    </source>
</evidence>
<name>A0A6M1LMP7_9PROT</name>
<dbReference type="Proteomes" id="UP000475385">
    <property type="component" value="Unassembled WGS sequence"/>
</dbReference>
<dbReference type="EMBL" id="JAAIKB010000006">
    <property type="protein sequence ID" value="NGM21477.1"/>
    <property type="molecule type" value="Genomic_DNA"/>
</dbReference>
<organism evidence="1 2">
    <name type="scientific">Falsiroseomonas algicola</name>
    <dbReference type="NCBI Taxonomy" id="2716930"/>
    <lineage>
        <taxon>Bacteria</taxon>
        <taxon>Pseudomonadati</taxon>
        <taxon>Pseudomonadota</taxon>
        <taxon>Alphaproteobacteria</taxon>
        <taxon>Acetobacterales</taxon>
        <taxon>Roseomonadaceae</taxon>
        <taxon>Falsiroseomonas</taxon>
    </lineage>
</organism>
<dbReference type="AlphaFoldDB" id="A0A6M1LMP7"/>
<evidence type="ECO:0000313" key="1">
    <source>
        <dbReference type="EMBL" id="NGM21477.1"/>
    </source>
</evidence>